<accession>A0A8H6YZE3</accession>
<keyword evidence="1" id="KW-0732">Signal</keyword>
<dbReference type="Proteomes" id="UP000623467">
    <property type="component" value="Unassembled WGS sequence"/>
</dbReference>
<evidence type="ECO:0000313" key="2">
    <source>
        <dbReference type="EMBL" id="KAF7368099.1"/>
    </source>
</evidence>
<name>A0A8H6YZE3_9AGAR</name>
<proteinExistence type="predicted"/>
<dbReference type="OrthoDB" id="5089392at2759"/>
<evidence type="ECO:0000256" key="1">
    <source>
        <dbReference type="SAM" id="SignalP"/>
    </source>
</evidence>
<dbReference type="AlphaFoldDB" id="A0A8H6YZE3"/>
<protein>
    <submittedName>
        <fullName evidence="2">UVI-1 protein</fullName>
    </submittedName>
</protein>
<dbReference type="EMBL" id="JACAZH010000005">
    <property type="protein sequence ID" value="KAF7368099.1"/>
    <property type="molecule type" value="Genomic_DNA"/>
</dbReference>
<evidence type="ECO:0000313" key="3">
    <source>
        <dbReference type="Proteomes" id="UP000623467"/>
    </source>
</evidence>
<feature type="signal peptide" evidence="1">
    <location>
        <begin position="1"/>
        <end position="18"/>
    </location>
</feature>
<organism evidence="2 3">
    <name type="scientific">Mycena sanguinolenta</name>
    <dbReference type="NCBI Taxonomy" id="230812"/>
    <lineage>
        <taxon>Eukaryota</taxon>
        <taxon>Fungi</taxon>
        <taxon>Dikarya</taxon>
        <taxon>Basidiomycota</taxon>
        <taxon>Agaricomycotina</taxon>
        <taxon>Agaricomycetes</taxon>
        <taxon>Agaricomycetidae</taxon>
        <taxon>Agaricales</taxon>
        <taxon>Marasmiineae</taxon>
        <taxon>Mycenaceae</taxon>
        <taxon>Mycena</taxon>
    </lineage>
</organism>
<feature type="chain" id="PRO_5034817788" evidence="1">
    <location>
        <begin position="19"/>
        <end position="468"/>
    </location>
</feature>
<reference evidence="2" key="1">
    <citation type="submission" date="2020-05" db="EMBL/GenBank/DDBJ databases">
        <title>Mycena genomes resolve the evolution of fungal bioluminescence.</title>
        <authorList>
            <person name="Tsai I.J."/>
        </authorList>
    </citation>
    <scope>NUCLEOTIDE SEQUENCE</scope>
    <source>
        <strain evidence="2">160909Yilan</strain>
    </source>
</reference>
<gene>
    <name evidence="2" type="ORF">MSAN_00876100</name>
</gene>
<keyword evidence="3" id="KW-1185">Reference proteome</keyword>
<sequence length="468" mass="48911">MNLLSIFVLLLLQQFAEALGLHTNALQGRQSGITTVPISIPPGAGSIELVSNTNAAPNFTFTFNADSTVISIAPITDVVSFSFVGTAITTVPIPSGAISMQIMLSNFDAAPDIDIVTDETMNIALVSGLFGDPSIVITTSGEISMTPAQVVAAINLISNISQNTNDVLTPLSTSTDDSMCTAQCICCTTFQVLVNDINTIISNLNSTVTILEASGPLDTTETDHSRRQTAGADIVAALDNFVAVHQAFLSTIIGKHSIFAQFQVTAPIADVLRNLEVIIDSFAFSLIAVIPEEARRAIQPQLGTVSSDQSALDTAVGNTITVYDEICIPSSLYPVILPSCVSNTPASHSNSTQALQSRQSVMTSVPVANGTDLIQIVFDNNAAPNLTLVVNPDSNVLSFTRATEITGLRFIGQGITTVPIPATAKSLQITLKNSAMANDVNIGVEGVINTVEVTGISTGSVASVDILS</sequence>
<comment type="caution">
    <text evidence="2">The sequence shown here is derived from an EMBL/GenBank/DDBJ whole genome shotgun (WGS) entry which is preliminary data.</text>
</comment>